<feature type="chain" id="PRO_5002061714" evidence="1">
    <location>
        <begin position="26"/>
        <end position="148"/>
    </location>
</feature>
<evidence type="ECO:0000313" key="3">
    <source>
        <dbReference type="Proteomes" id="UP000030854"/>
    </source>
</evidence>
<keyword evidence="1" id="KW-0732">Signal</keyword>
<dbReference type="SMR" id="A0A0B1P134"/>
<accession>A0A0B1P134</accession>
<dbReference type="Proteomes" id="UP000030854">
    <property type="component" value="Unassembled WGS sequence"/>
</dbReference>
<feature type="signal peptide" evidence="1">
    <location>
        <begin position="1"/>
        <end position="25"/>
    </location>
</feature>
<organism evidence="2 3">
    <name type="scientific">Uncinula necator</name>
    <name type="common">Grape powdery mildew</name>
    <dbReference type="NCBI Taxonomy" id="52586"/>
    <lineage>
        <taxon>Eukaryota</taxon>
        <taxon>Fungi</taxon>
        <taxon>Dikarya</taxon>
        <taxon>Ascomycota</taxon>
        <taxon>Pezizomycotina</taxon>
        <taxon>Leotiomycetes</taxon>
        <taxon>Erysiphales</taxon>
        <taxon>Erysiphaceae</taxon>
        <taxon>Erysiphe</taxon>
    </lineage>
</organism>
<evidence type="ECO:0000313" key="2">
    <source>
        <dbReference type="EMBL" id="KHJ31005.1"/>
    </source>
</evidence>
<protein>
    <submittedName>
        <fullName evidence="2">Uncharacterized protein</fullName>
    </submittedName>
</protein>
<sequence>MPMQVSKIIATLILLSLGFCSAMYANRPYSRGVRIRNANCNGRIHTSLKLAQTVDRGVELMNELTQSGRSIEFLIYHPQNGGILNTGETYYFFQINTENPDDPARDFVVITRAGVLLKVVTQMQIAEDSWMFVNCLSNEERILETGIR</sequence>
<name>A0A0B1P134_UNCNE</name>
<keyword evidence="3" id="KW-1185">Reference proteome</keyword>
<dbReference type="HOGENOM" id="CLU_1732842_0_0_1"/>
<gene>
    <name evidence="2" type="ORF">EV44_g0430</name>
</gene>
<dbReference type="EMBL" id="JNVN01003354">
    <property type="protein sequence ID" value="KHJ31005.1"/>
    <property type="molecule type" value="Genomic_DNA"/>
</dbReference>
<evidence type="ECO:0000256" key="1">
    <source>
        <dbReference type="SAM" id="SignalP"/>
    </source>
</evidence>
<proteinExistence type="predicted"/>
<reference evidence="2 3" key="1">
    <citation type="journal article" date="2014" name="BMC Genomics">
        <title>Adaptive genomic structural variation in the grape powdery mildew pathogen, Erysiphe necator.</title>
        <authorList>
            <person name="Jones L."/>
            <person name="Riaz S."/>
            <person name="Morales-Cruz A."/>
            <person name="Amrine K.C."/>
            <person name="McGuire B."/>
            <person name="Gubler W.D."/>
            <person name="Walker M.A."/>
            <person name="Cantu D."/>
        </authorList>
    </citation>
    <scope>NUCLEOTIDE SEQUENCE [LARGE SCALE GENOMIC DNA]</scope>
    <source>
        <strain evidence="3">c</strain>
    </source>
</reference>
<comment type="caution">
    <text evidence="2">The sequence shown here is derived from an EMBL/GenBank/DDBJ whole genome shotgun (WGS) entry which is preliminary data.</text>
</comment>
<dbReference type="AlphaFoldDB" id="A0A0B1P134"/>